<organism evidence="1 2">
    <name type="scientific">Pristionchus pacificus</name>
    <name type="common">Parasitic nematode worm</name>
    <dbReference type="NCBI Taxonomy" id="54126"/>
    <lineage>
        <taxon>Eukaryota</taxon>
        <taxon>Metazoa</taxon>
        <taxon>Ecdysozoa</taxon>
        <taxon>Nematoda</taxon>
        <taxon>Chromadorea</taxon>
        <taxon>Rhabditida</taxon>
        <taxon>Rhabditina</taxon>
        <taxon>Diplogasteromorpha</taxon>
        <taxon>Diplogasteroidea</taxon>
        <taxon>Neodiplogasteridae</taxon>
        <taxon>Pristionchus</taxon>
    </lineage>
</organism>
<dbReference type="PANTHER" id="PTHR45830">
    <property type="entry name" value="SERPENTINE RECEPTOR, CLASS I"/>
    <property type="match status" value="1"/>
</dbReference>
<evidence type="ECO:0000313" key="1">
    <source>
        <dbReference type="EnsemblMetazoa" id="PPA43340.1"/>
    </source>
</evidence>
<dbReference type="PANTHER" id="PTHR45830:SF15">
    <property type="entry name" value="SERPENTINE RECEPTOR, CLASS I"/>
    <property type="match status" value="1"/>
</dbReference>
<dbReference type="EnsemblMetazoa" id="PPA43340.1">
    <property type="protein sequence ID" value="PPA43340.1"/>
    <property type="gene ID" value="WBGene00281709"/>
</dbReference>
<protein>
    <submittedName>
        <fullName evidence="1">G protein-coupled receptor</fullName>
    </submittedName>
</protein>
<keyword evidence="2" id="KW-1185">Reference proteome</keyword>
<gene>
    <name evidence="1" type="primary">WBGene00281709</name>
</gene>
<dbReference type="Pfam" id="PF10318">
    <property type="entry name" value="7TM_GPCR_Srh"/>
    <property type="match status" value="1"/>
</dbReference>
<dbReference type="Proteomes" id="UP000005239">
    <property type="component" value="Unassembled WGS sequence"/>
</dbReference>
<evidence type="ECO:0000313" key="2">
    <source>
        <dbReference type="Proteomes" id="UP000005239"/>
    </source>
</evidence>
<dbReference type="InterPro" id="IPR019422">
    <property type="entry name" value="7TM_GPCR_serpentine_rcpt_Srh"/>
</dbReference>
<dbReference type="Pfam" id="PF10327">
    <property type="entry name" value="7TM_GPCR_Sri"/>
    <property type="match status" value="1"/>
</dbReference>
<proteinExistence type="predicted"/>
<sequence length="315" mass="35389">MPSQFEPTPAGKVVHFALKVLGFICLITALPAIAFLLSKSAKKNLETYRWMLLAIAVSGVTMDSLIALLISPYPLVPHVSFWGDGFLVYIHPRSILYCFAVVLALMYLWLTSLLIAFTYRLWKLVETNKQRQISFLSMSFAIICVFNIVLTCCYSSDFVLLQYPATEEVERIISEHVPEVQFLLEMPAYIYFVETLSVSKKVMSKKTITIHRRFIKALIVQMLLPMSFMTAPALIVAVSIKFGSTENAGINYQFISNICLLCVCTHSPINSAAMYFFVVPFRRFIGTAGVCFTAVEPVTYTKSSVSVQSNKSSKK</sequence>
<dbReference type="InterPro" id="IPR019429">
    <property type="entry name" value="7TM_GPCR_serpentine_rcpt_Sri"/>
</dbReference>
<accession>A0A2A6BVC2</accession>
<name>A0A2A6BVC2_PRIPA</name>
<dbReference type="AlphaFoldDB" id="A0A2A6BVC2"/>
<reference evidence="1" key="2">
    <citation type="submission" date="2022-06" db="UniProtKB">
        <authorList>
            <consortium name="EnsemblMetazoa"/>
        </authorList>
    </citation>
    <scope>IDENTIFICATION</scope>
    <source>
        <strain evidence="1">PS312</strain>
    </source>
</reference>
<accession>A0A8R1Z3U1</accession>
<reference evidence="2" key="1">
    <citation type="journal article" date="2008" name="Nat. Genet.">
        <title>The Pristionchus pacificus genome provides a unique perspective on nematode lifestyle and parasitism.</title>
        <authorList>
            <person name="Dieterich C."/>
            <person name="Clifton S.W."/>
            <person name="Schuster L.N."/>
            <person name="Chinwalla A."/>
            <person name="Delehaunty K."/>
            <person name="Dinkelacker I."/>
            <person name="Fulton L."/>
            <person name="Fulton R."/>
            <person name="Godfrey J."/>
            <person name="Minx P."/>
            <person name="Mitreva M."/>
            <person name="Roeseler W."/>
            <person name="Tian H."/>
            <person name="Witte H."/>
            <person name="Yang S.P."/>
            <person name="Wilson R.K."/>
            <person name="Sommer R.J."/>
        </authorList>
    </citation>
    <scope>NUCLEOTIDE SEQUENCE [LARGE SCALE GENOMIC DNA]</scope>
    <source>
        <strain evidence="2">PS312</strain>
    </source>
</reference>